<dbReference type="EMBL" id="MN740750">
    <property type="protein sequence ID" value="QHU10095.1"/>
    <property type="molecule type" value="Genomic_DNA"/>
</dbReference>
<organism evidence="1">
    <name type="scientific">viral metagenome</name>
    <dbReference type="NCBI Taxonomy" id="1070528"/>
    <lineage>
        <taxon>unclassified sequences</taxon>
        <taxon>metagenomes</taxon>
        <taxon>organismal metagenomes</taxon>
    </lineage>
</organism>
<name>A0A6C0JWG0_9ZZZZ</name>
<evidence type="ECO:0000313" key="1">
    <source>
        <dbReference type="EMBL" id="QHU10095.1"/>
    </source>
</evidence>
<dbReference type="AlphaFoldDB" id="A0A6C0JWG0"/>
<accession>A0A6C0JWG0</accession>
<protein>
    <submittedName>
        <fullName evidence="1">Uncharacterized protein</fullName>
    </submittedName>
</protein>
<sequence>MDCINNGLSIKICTVCNKYQNNDQYIGEKGNTTKTCFTCRSKCKIYDKNRNKEERNAKARIAESKEERKQKKKEWSVNVRYKSNQYHYTIYKTHARERNLCFELNMDDYLAIISQNCSYCNGMNKVGFNGVDRKNNTIGYTIENSVSCCSICNFMKKTTHSDIFIKRAIHIAQYTNDGCQLYPESFTDHNIVHYCAYNKRSIERYGIEINKQFYKTIVSQPCYLCGKEPTQTHKNGIDRFDNSIGYTENNCRSCCGDCNMMKRDYSHELVIQQCNNIAKYNSNCSV</sequence>
<dbReference type="Gene3D" id="3.30.40.220">
    <property type="match status" value="2"/>
</dbReference>
<proteinExistence type="predicted"/>
<reference evidence="1" key="1">
    <citation type="journal article" date="2020" name="Nature">
        <title>Giant virus diversity and host interactions through global metagenomics.</title>
        <authorList>
            <person name="Schulz F."/>
            <person name="Roux S."/>
            <person name="Paez-Espino D."/>
            <person name="Jungbluth S."/>
            <person name="Walsh D.A."/>
            <person name="Denef V.J."/>
            <person name="McMahon K.D."/>
            <person name="Konstantinidis K.T."/>
            <person name="Eloe-Fadrosh E.A."/>
            <person name="Kyrpides N.C."/>
            <person name="Woyke T."/>
        </authorList>
    </citation>
    <scope>NUCLEOTIDE SEQUENCE</scope>
    <source>
        <strain evidence="1">GVMAG-S-1101164-67</strain>
    </source>
</reference>